<evidence type="ECO:0000313" key="2">
    <source>
        <dbReference type="EMBL" id="OXA93443.1"/>
    </source>
</evidence>
<organism evidence="1 3">
    <name type="scientific">Flavobacterium hydatis</name>
    <name type="common">Cytophaga aquatilis</name>
    <dbReference type="NCBI Taxonomy" id="991"/>
    <lineage>
        <taxon>Bacteria</taxon>
        <taxon>Pseudomonadati</taxon>
        <taxon>Bacteroidota</taxon>
        <taxon>Flavobacteriia</taxon>
        <taxon>Flavobacteriales</taxon>
        <taxon>Flavobacteriaceae</taxon>
        <taxon>Flavobacterium</taxon>
    </lineage>
</organism>
<dbReference type="EMBL" id="MUGY01000014">
    <property type="protein sequence ID" value="OXA93443.1"/>
    <property type="molecule type" value="Genomic_DNA"/>
</dbReference>
<keyword evidence="4" id="KW-1185">Reference proteome</keyword>
<dbReference type="Proteomes" id="UP000198424">
    <property type="component" value="Unassembled WGS sequence"/>
</dbReference>
<comment type="caution">
    <text evidence="1">The sequence shown here is derived from an EMBL/GenBank/DDBJ whole genome shotgun (WGS) entry which is preliminary data.</text>
</comment>
<evidence type="ECO:0008006" key="5">
    <source>
        <dbReference type="Google" id="ProtNLM"/>
    </source>
</evidence>
<reference evidence="1 3" key="1">
    <citation type="submission" date="2014-07" db="EMBL/GenBank/DDBJ databases">
        <title>Genome of Flavobacterium hydatis DSM 2063.</title>
        <authorList>
            <person name="Pipes S.E."/>
            <person name="Stropko S.J."/>
            <person name="Newman J.D."/>
        </authorList>
    </citation>
    <scope>NUCLEOTIDE SEQUENCE [LARGE SCALE GENOMIC DNA]</scope>
    <source>
        <strain evidence="1 3">DSM 2063</strain>
    </source>
</reference>
<evidence type="ECO:0000313" key="3">
    <source>
        <dbReference type="Proteomes" id="UP000028712"/>
    </source>
</evidence>
<reference evidence="2 4" key="2">
    <citation type="submission" date="2016-11" db="EMBL/GenBank/DDBJ databases">
        <title>Whole genomes of Flavobacteriaceae.</title>
        <authorList>
            <person name="Stine C."/>
            <person name="Li C."/>
            <person name="Tadesse D."/>
        </authorList>
    </citation>
    <scope>NUCLEOTIDE SEQUENCE [LARGE SCALE GENOMIC DNA]</scope>
    <source>
        <strain evidence="2 4">ATCC 29551</strain>
    </source>
</reference>
<accession>A0A086AAR8</accession>
<dbReference type="STRING" id="991.IW20_17035"/>
<sequence length="1107" mass="124314">MLIFTSLPIIAQRDPEPVSKTPIIVPPPPNSASLGLYGQVPLNQFTGNGIINIPLHTIKSGNLELPIGLSYSSDGVKVDQYESNVGMGWALNAGGVITRQVFDYQDNYRGRVKKPNTAYNSSEMMAFLEQASNNPDSDTQPDIYSYNFAGISGKFFLDDDNIPVEIEPTGIRIEVTEAFLGIGTNGVNYNPEVIITDTKGIKYFFGGNGSVESSLVRDLSKQGPRATNVKTSWYLTRIFDPMTNKEIILNYVGNPTNIEYLSGLEQNLDYKETSFHPWISLTTAKYNSFSNECLLKEIISNDTKITFSYSKRFSDNDFNFMKVDEINCYDKKGALINKIRLGYTEYAGDSYPNYNYLPSDIRSSPNYLTKRFYLTKINEQNNSISPKIHEFEYYSPELLPARFSFAKDYYGLFNGKNNTTLITEDIPVPNSVKHPVNSSYTELANRNPDSNFGYFGLLKKITYPTKGTSTLVYEPHVDGKVTVPVFPNKSSVDIDLKTSIGERNDSKSETIFSSYDQTVKLTTYAQFNSFCRDIDRDYEEHHDPTGSVSIIDLSTNERVVFVNHEDTDFPTEIGGHYGFHRDSPDSDSVTFKLKANTSYKVTVYLSSAECVMTGVSFDYYEAPVTHQEVDVQVGGFRVQKIMNRNLFNEHTETEKYFYDSGSYISRAPLAYIRKIDRSNPCEYPSQTTRYSVSSADLGRIYSCQNAQFGYASVTKSYGENFENGGEEFTYNIFQDGLPYVIQGDDDRTTPLTNGFGSGRLVNHKVFKRGVLNSDIILKETINEYVHDPAKDKTVLGHVAYVSNELFGYVVVGGMTGTETFCPQVSLVSSFSLNEYFVRSQWSYLKKTTEKIFDKDGLNPVTVVTNYDYNNPLHCQPTSIVSGSSKGETLQTIYAYPHDLLSSAQSPQMQKLVSQNRIGKPIKIQNFVNSIKIAESVTKYEESAATGNLLLPKYVYSNKGNNDIDLNTNTDRKIIFDQYDDKGNILQYTPEGGTPVCIIWGYNKTQPIAKLENITYANIPLGLITVAQNASDAGTESGLLDALKDLRSALPAAMLTTYTYVPLVGVSTITDPKGYKMIYTYDTANRLQFVKDAEGKLLSENQYRYKKY</sequence>
<protein>
    <recommendedName>
        <fullName evidence="5">YD repeat-containing protein</fullName>
    </recommendedName>
</protein>
<dbReference type="EMBL" id="JPRM01000027">
    <property type="protein sequence ID" value="KFF13782.1"/>
    <property type="molecule type" value="Genomic_DNA"/>
</dbReference>
<dbReference type="Proteomes" id="UP000028712">
    <property type="component" value="Unassembled WGS sequence"/>
</dbReference>
<gene>
    <name evidence="2" type="ORF">B0A62_13610</name>
    <name evidence="1" type="ORF">IW20_17035</name>
</gene>
<evidence type="ECO:0000313" key="1">
    <source>
        <dbReference type="EMBL" id="KFF13782.1"/>
    </source>
</evidence>
<dbReference type="AlphaFoldDB" id="A0A086AAR8"/>
<evidence type="ECO:0000313" key="4">
    <source>
        <dbReference type="Proteomes" id="UP000198424"/>
    </source>
</evidence>
<name>A0A086AAR8_FLAHY</name>
<dbReference type="eggNOG" id="COG3209">
    <property type="taxonomic scope" value="Bacteria"/>
</dbReference>
<proteinExistence type="predicted"/>